<dbReference type="SMART" id="SM00558">
    <property type="entry name" value="JmjC"/>
    <property type="match status" value="1"/>
</dbReference>
<dbReference type="PANTHER" id="PTHR12461:SF105">
    <property type="entry name" value="HYPOXIA-INDUCIBLE FACTOR 1-ALPHA INHIBITOR"/>
    <property type="match status" value="1"/>
</dbReference>
<dbReference type="InterPro" id="IPR041667">
    <property type="entry name" value="Cupin_8"/>
</dbReference>
<evidence type="ECO:0000313" key="2">
    <source>
        <dbReference type="EMBL" id="CAE0445408.1"/>
    </source>
</evidence>
<dbReference type="PROSITE" id="PS51184">
    <property type="entry name" value="JMJC"/>
    <property type="match status" value="1"/>
</dbReference>
<evidence type="ECO:0000259" key="1">
    <source>
        <dbReference type="PROSITE" id="PS51184"/>
    </source>
</evidence>
<dbReference type="InterPro" id="IPR003347">
    <property type="entry name" value="JmjC_dom"/>
</dbReference>
<gene>
    <name evidence="2" type="ORF">ASTO00021_LOCUS15427</name>
</gene>
<dbReference type="EMBL" id="HBIN01020203">
    <property type="protein sequence ID" value="CAE0445408.1"/>
    <property type="molecule type" value="Transcribed_RNA"/>
</dbReference>
<dbReference type="SUPFAM" id="SSF51197">
    <property type="entry name" value="Clavaminate synthase-like"/>
    <property type="match status" value="1"/>
</dbReference>
<dbReference type="AlphaFoldDB" id="A0A7S3V184"/>
<dbReference type="PANTHER" id="PTHR12461">
    <property type="entry name" value="HYPOXIA-INDUCIBLE FACTOR 1 ALPHA INHIBITOR-RELATED"/>
    <property type="match status" value="1"/>
</dbReference>
<organism evidence="2">
    <name type="scientific">Aplanochytrium stocchinoi</name>
    <dbReference type="NCBI Taxonomy" id="215587"/>
    <lineage>
        <taxon>Eukaryota</taxon>
        <taxon>Sar</taxon>
        <taxon>Stramenopiles</taxon>
        <taxon>Bigyra</taxon>
        <taxon>Labyrinthulomycetes</taxon>
        <taxon>Thraustochytrida</taxon>
        <taxon>Thraustochytriidae</taxon>
        <taxon>Aplanochytrium</taxon>
    </lineage>
</organism>
<name>A0A7S3V184_9STRA</name>
<sequence length="353" mass="40054">METFFSASNKIKTNSCSIPAGFLDRIPREREFSSSEEYSSAVNKALEEESRKHSERIERDLDVVDFFKFSAEEFLYEYAALGKPLIIKNSTTKWPLPSKFWSIELLERFFGDSEYVVRKGDDYTSMQTRSETFTSYIASLRKSSFNVFESQDLDCTTQEIDASWYGANNWIPPGLIPYIDIPKYYPSWTSRMLDTKIWVGPEGTGAHLHSDMHDNFVVQLIGEKRFTLIAPHHRASLGATSFTSNLMSSPIDIHNIEASRYPEAALLKEKGKIFEYTLHPGDALYLPAGWFHSTRNLNSDVCCSINFWQAACYGSARVIVPNIGPPDWIVKPGSATKQDVETLLASIRNSQNS</sequence>
<proteinExistence type="predicted"/>
<dbReference type="Pfam" id="PF13621">
    <property type="entry name" value="Cupin_8"/>
    <property type="match status" value="1"/>
</dbReference>
<dbReference type="Gene3D" id="2.60.120.650">
    <property type="entry name" value="Cupin"/>
    <property type="match status" value="1"/>
</dbReference>
<accession>A0A7S3V184</accession>
<reference evidence="2" key="1">
    <citation type="submission" date="2021-01" db="EMBL/GenBank/DDBJ databases">
        <authorList>
            <person name="Corre E."/>
            <person name="Pelletier E."/>
            <person name="Niang G."/>
            <person name="Scheremetjew M."/>
            <person name="Finn R."/>
            <person name="Kale V."/>
            <person name="Holt S."/>
            <person name="Cochrane G."/>
            <person name="Meng A."/>
            <person name="Brown T."/>
            <person name="Cohen L."/>
        </authorList>
    </citation>
    <scope>NUCLEOTIDE SEQUENCE</scope>
    <source>
        <strain evidence="2">GSBS06</strain>
    </source>
</reference>
<protein>
    <recommendedName>
        <fullName evidence="1">JmjC domain-containing protein</fullName>
    </recommendedName>
</protein>
<feature type="domain" description="JmjC" evidence="1">
    <location>
        <begin position="170"/>
        <end position="324"/>
    </location>
</feature>